<name>A0ABU3SBU2_9HYPH</name>
<dbReference type="PANTHER" id="PTHR46623">
    <property type="entry name" value="CARBOXYMETHYLENEBUTENOLIDASE-RELATED"/>
    <property type="match status" value="1"/>
</dbReference>
<evidence type="ECO:0000313" key="3">
    <source>
        <dbReference type="Proteomes" id="UP001254257"/>
    </source>
</evidence>
<proteinExistence type="predicted"/>
<reference evidence="2 3" key="1">
    <citation type="submission" date="2023-09" db="EMBL/GenBank/DDBJ databases">
        <title>Whole genome shotgun sequencing (WGS) of Bosea sp. ZW T0_25, isolated from stored onions (Allium cepa).</title>
        <authorList>
            <person name="Stoll D.A."/>
            <person name="Huch M."/>
        </authorList>
    </citation>
    <scope>NUCLEOTIDE SEQUENCE [LARGE SCALE GENOMIC DNA]</scope>
    <source>
        <strain evidence="2 3">ZW T0_25</strain>
    </source>
</reference>
<dbReference type="RefSeq" id="WP_316019630.1">
    <property type="nucleotide sequence ID" value="NZ_JAWDID010000029.1"/>
</dbReference>
<accession>A0ABU3SBU2</accession>
<dbReference type="SUPFAM" id="SSF53474">
    <property type="entry name" value="alpha/beta-Hydrolases"/>
    <property type="match status" value="1"/>
</dbReference>
<dbReference type="EMBL" id="JAWDID010000029">
    <property type="protein sequence ID" value="MDU0341820.1"/>
    <property type="molecule type" value="Genomic_DNA"/>
</dbReference>
<dbReference type="InterPro" id="IPR051049">
    <property type="entry name" value="Dienelactone_hydrolase-like"/>
</dbReference>
<feature type="domain" description="Dienelactone hydrolase" evidence="1">
    <location>
        <begin position="59"/>
        <end position="202"/>
    </location>
</feature>
<evidence type="ECO:0000259" key="1">
    <source>
        <dbReference type="Pfam" id="PF01738"/>
    </source>
</evidence>
<dbReference type="PANTHER" id="PTHR46623:SF6">
    <property type="entry name" value="ALPHA_BETA-HYDROLASES SUPERFAMILY PROTEIN"/>
    <property type="match status" value="1"/>
</dbReference>
<dbReference type="Gene3D" id="3.40.50.1820">
    <property type="entry name" value="alpha/beta hydrolase"/>
    <property type="match status" value="1"/>
</dbReference>
<dbReference type="GO" id="GO:0016787">
    <property type="term" value="F:hydrolase activity"/>
    <property type="evidence" value="ECO:0007669"/>
    <property type="project" value="UniProtKB-KW"/>
</dbReference>
<dbReference type="InterPro" id="IPR029058">
    <property type="entry name" value="AB_hydrolase_fold"/>
</dbReference>
<protein>
    <submittedName>
        <fullName evidence="2">Dienelactone hydrolase family protein</fullName>
    </submittedName>
</protein>
<dbReference type="Proteomes" id="UP001254257">
    <property type="component" value="Unassembled WGS sequence"/>
</dbReference>
<comment type="caution">
    <text evidence="2">The sequence shown here is derived from an EMBL/GenBank/DDBJ whole genome shotgun (WGS) entry which is preliminary data.</text>
</comment>
<keyword evidence="3" id="KW-1185">Reference proteome</keyword>
<sequence>MRGIDRRTLVGGACVIGTAKRSSAETRIGVDRFGSTGSTVYLLHGSDGLSNAGRYQFAAQMIANAGYSVLLPRYFEATGDSRARYGDIRSKYVIWLRTLEAILAEPPRGTEPDRVAVVGFSLGGALALSLASRSPRIRAVVDFFGFEPEGLAAGRRLPPTLILHGDADRVVPVANARAIERVIKSQGGTVESRIYAGEGHGLSLASLPDAIGRAQGFLRQHL</sequence>
<organism evidence="2 3">
    <name type="scientific">Bosea rubneri</name>
    <dbReference type="NCBI Taxonomy" id="3075434"/>
    <lineage>
        <taxon>Bacteria</taxon>
        <taxon>Pseudomonadati</taxon>
        <taxon>Pseudomonadota</taxon>
        <taxon>Alphaproteobacteria</taxon>
        <taxon>Hyphomicrobiales</taxon>
        <taxon>Boseaceae</taxon>
        <taxon>Bosea</taxon>
    </lineage>
</organism>
<gene>
    <name evidence="2" type="ORF">RKE40_18105</name>
</gene>
<dbReference type="Pfam" id="PF01738">
    <property type="entry name" value="DLH"/>
    <property type="match status" value="1"/>
</dbReference>
<keyword evidence="2" id="KW-0378">Hydrolase</keyword>
<dbReference type="InterPro" id="IPR002925">
    <property type="entry name" value="Dienelactn_hydro"/>
</dbReference>
<evidence type="ECO:0000313" key="2">
    <source>
        <dbReference type="EMBL" id="MDU0341820.1"/>
    </source>
</evidence>